<evidence type="ECO:0000313" key="3">
    <source>
        <dbReference type="Proteomes" id="UP001267426"/>
    </source>
</evidence>
<sequence>MTDRPAPEGGREERGKAAPPSPPRPALWLGDRRGAAVDWTTQQWVKATGRRVDLAETPWLDGPTGEPSGIGEEFFEAWAAANGLSVEEGLGAEAGGAARRLLPSLDALSGPGFDAGAVDASVRDFYGRTSAYEVEAWAEWSGLFRPFGGLVATLFSRRLDQLNLPLGALDTSRGTTSRVLHLVRPGGGVAMAAWVRTLRATGRSLYVGAYSAARVPGHPAPCVRVVFPLPNGACTVLLRPEVGEGGALRLVSSGAAWGDPGLYLTVHDGDRVWGRAVRSLRETVRVYPARDGVRTDHTLRLGGRVFLRLHYRLAAPPAA</sequence>
<dbReference type="EMBL" id="JAVRHT010000002">
    <property type="protein sequence ID" value="MDT0630446.1"/>
    <property type="molecule type" value="Genomic_DNA"/>
</dbReference>
<feature type="region of interest" description="Disordered" evidence="1">
    <location>
        <begin position="1"/>
        <end position="29"/>
    </location>
</feature>
<accession>A0ABU3BMD7</accession>
<feature type="compositionally biased region" description="Basic and acidic residues" evidence="1">
    <location>
        <begin position="1"/>
        <end position="16"/>
    </location>
</feature>
<name>A0ABU3BMD7_9BACT</name>
<evidence type="ECO:0000313" key="2">
    <source>
        <dbReference type="EMBL" id="MDT0630446.1"/>
    </source>
</evidence>
<gene>
    <name evidence="2" type="ORF">RM540_01690</name>
</gene>
<comment type="caution">
    <text evidence="2">The sequence shown here is derived from an EMBL/GenBank/DDBJ whole genome shotgun (WGS) entry which is preliminary data.</text>
</comment>
<dbReference type="RefSeq" id="WP_311661550.1">
    <property type="nucleotide sequence ID" value="NZ_JAVRHT010000002.1"/>
</dbReference>
<dbReference type="Proteomes" id="UP001267426">
    <property type="component" value="Unassembled WGS sequence"/>
</dbReference>
<organism evidence="2 3">
    <name type="scientific">Rubrivirga litoralis</name>
    <dbReference type="NCBI Taxonomy" id="3075598"/>
    <lineage>
        <taxon>Bacteria</taxon>
        <taxon>Pseudomonadati</taxon>
        <taxon>Rhodothermota</taxon>
        <taxon>Rhodothermia</taxon>
        <taxon>Rhodothermales</taxon>
        <taxon>Rubricoccaceae</taxon>
        <taxon>Rubrivirga</taxon>
    </lineage>
</organism>
<keyword evidence="3" id="KW-1185">Reference proteome</keyword>
<evidence type="ECO:0000256" key="1">
    <source>
        <dbReference type="SAM" id="MobiDB-lite"/>
    </source>
</evidence>
<reference evidence="2 3" key="1">
    <citation type="submission" date="2023-09" db="EMBL/GenBank/DDBJ databases">
        <authorList>
            <person name="Rey-Velasco X."/>
        </authorList>
    </citation>
    <scope>NUCLEOTIDE SEQUENCE [LARGE SCALE GENOMIC DNA]</scope>
    <source>
        <strain evidence="2 3">F394</strain>
    </source>
</reference>
<protein>
    <submittedName>
        <fullName evidence="2">Uncharacterized protein</fullName>
    </submittedName>
</protein>
<proteinExistence type="predicted"/>